<dbReference type="Proteomes" id="UP001432322">
    <property type="component" value="Unassembled WGS sequence"/>
</dbReference>
<dbReference type="Gene3D" id="3.90.1300.10">
    <property type="entry name" value="Amidase signature (AS) domain"/>
    <property type="match status" value="1"/>
</dbReference>
<dbReference type="SUPFAM" id="SSF75304">
    <property type="entry name" value="Amidase signature (AS) enzymes"/>
    <property type="match status" value="1"/>
</dbReference>
<comment type="caution">
    <text evidence="2">The sequence shown here is derived from an EMBL/GenBank/DDBJ whole genome shotgun (WGS) entry which is preliminary data.</text>
</comment>
<feature type="non-terminal residue" evidence="2">
    <location>
        <position position="299"/>
    </location>
</feature>
<gene>
    <name evidence="2" type="ORF">PFISCL1PPCAC_7011</name>
</gene>
<dbReference type="GO" id="GO:0017064">
    <property type="term" value="F:fatty acid amide hydrolase activity"/>
    <property type="evidence" value="ECO:0007669"/>
    <property type="project" value="TreeGrafter"/>
</dbReference>
<dbReference type="InterPro" id="IPR052096">
    <property type="entry name" value="Endocannabinoid_amidase"/>
</dbReference>
<dbReference type="PANTHER" id="PTHR45847">
    <property type="entry name" value="FATTY ACID AMIDE HYDROLASE"/>
    <property type="match status" value="1"/>
</dbReference>
<proteinExistence type="predicted"/>
<dbReference type="InterPro" id="IPR023631">
    <property type="entry name" value="Amidase_dom"/>
</dbReference>
<dbReference type="GO" id="GO:0004040">
    <property type="term" value="F:amidase activity"/>
    <property type="evidence" value="ECO:0007669"/>
    <property type="project" value="TreeGrafter"/>
</dbReference>
<evidence type="ECO:0000259" key="1">
    <source>
        <dbReference type="Pfam" id="PF01425"/>
    </source>
</evidence>
<dbReference type="InterPro" id="IPR036928">
    <property type="entry name" value="AS_sf"/>
</dbReference>
<feature type="domain" description="Amidase" evidence="1">
    <location>
        <begin position="7"/>
        <end position="290"/>
    </location>
</feature>
<keyword evidence="3" id="KW-1185">Reference proteome</keyword>
<dbReference type="Pfam" id="PF01425">
    <property type="entry name" value="Amidase"/>
    <property type="match status" value="1"/>
</dbReference>
<evidence type="ECO:0000313" key="3">
    <source>
        <dbReference type="Proteomes" id="UP001432322"/>
    </source>
</evidence>
<feature type="non-terminal residue" evidence="2">
    <location>
        <position position="1"/>
    </location>
</feature>
<reference evidence="2" key="1">
    <citation type="submission" date="2023-10" db="EMBL/GenBank/DDBJ databases">
        <title>Genome assembly of Pristionchus species.</title>
        <authorList>
            <person name="Yoshida K."/>
            <person name="Sommer R.J."/>
        </authorList>
    </citation>
    <scope>NUCLEOTIDE SEQUENCE</scope>
    <source>
        <strain evidence="2">RS5133</strain>
    </source>
</reference>
<dbReference type="AlphaFoldDB" id="A0AAV5VCV1"/>
<protein>
    <recommendedName>
        <fullName evidence="1">Amidase domain-containing protein</fullName>
    </recommendedName>
</protein>
<accession>A0AAV5VCV1</accession>
<dbReference type="PANTHER" id="PTHR45847:SF10">
    <property type="entry name" value="FATTY ACID AMIDE HYDROLASE 1"/>
    <property type="match status" value="1"/>
</dbReference>
<name>A0AAV5VCV1_9BILA</name>
<dbReference type="EMBL" id="BTSY01000002">
    <property type="protein sequence ID" value="GMT15714.1"/>
    <property type="molecule type" value="Genomic_DNA"/>
</dbReference>
<organism evidence="2 3">
    <name type="scientific">Pristionchus fissidentatus</name>
    <dbReference type="NCBI Taxonomy" id="1538716"/>
    <lineage>
        <taxon>Eukaryota</taxon>
        <taxon>Metazoa</taxon>
        <taxon>Ecdysozoa</taxon>
        <taxon>Nematoda</taxon>
        <taxon>Chromadorea</taxon>
        <taxon>Rhabditida</taxon>
        <taxon>Rhabditina</taxon>
        <taxon>Diplogasteromorpha</taxon>
        <taxon>Diplogasteroidea</taxon>
        <taxon>Neodiplogasteridae</taxon>
        <taxon>Pristionchus</taxon>
    </lineage>
</organism>
<dbReference type="GO" id="GO:0009062">
    <property type="term" value="P:fatty acid catabolic process"/>
    <property type="evidence" value="ECO:0007669"/>
    <property type="project" value="TreeGrafter"/>
</dbReference>
<evidence type="ECO:0000313" key="2">
    <source>
        <dbReference type="EMBL" id="GMT15714.1"/>
    </source>
</evidence>
<sequence length="299" mass="33367">GMIMVEHSDGPMAPTAEICAETLKHVWSSSWIADRDPYKAPVLWRNEMYEEGKKYRIGYYTDDGWFTATPGCVRVVKEAKEKLERMGHTLVPFSPPDVPEMLRVLFGCLALDGGAQLIDSIVDDIAPPIFLSSFFTLRLPIIVQRAIAMVADLFGQSRFAKFGRSVPMNIAELRANYTWIQIYRLRFVEAMKKANVDVLLCPANVFPAPAHEAPLLVTPAASYTALFNLLDFGAGVTKAGTWSEEDEKALEQYPTSDKWYTMAKEFSKDSIGLPLGVQVAAPPFHEEAMLRVLVDIEKG</sequence>